<keyword evidence="4" id="KW-1185">Reference proteome</keyword>
<protein>
    <submittedName>
        <fullName evidence="3">Small-conductance mechanosensitive channel</fullName>
    </submittedName>
</protein>
<dbReference type="AlphaFoldDB" id="L0A901"/>
<sequence>MAEIISIVAIVVTIYLFVNFLAIFIHRLQEYMYVVRDVLYLAAGLLIVRSIGNGIIRSLFPKYRERSLSVGNLVKIVGYIIVIIAVIAFTKISTTVALFGGTVTGLVLGYALQPTLDNLFSGILILTTGFIKPGERVRVINWRLPYQWASNPGYKYFSPDYIIPGYDGKVVEVGLFASSIITDQGYELKITNSHILGGGIIKYQTIWEDNFTGSIRVEIPISDMEAFELHAKKVLSKFDDKASFYLTEQSDKNYLIYLVKISVPKDQNWLQLKDSILRELLSYKNSDKQKTQ</sequence>
<evidence type="ECO:0000256" key="1">
    <source>
        <dbReference type="SAM" id="Phobius"/>
    </source>
</evidence>
<dbReference type="InParanoid" id="L0A901"/>
<dbReference type="HOGENOM" id="CLU_074283_0_0_2"/>
<feature type="transmembrane region" description="Helical" evidence="1">
    <location>
        <begin position="95"/>
        <end position="112"/>
    </location>
</feature>
<name>L0A901_CALLD</name>
<dbReference type="Pfam" id="PF00924">
    <property type="entry name" value="MS_channel_2nd"/>
    <property type="match status" value="1"/>
</dbReference>
<dbReference type="eggNOG" id="arCOG01568">
    <property type="taxonomic scope" value="Archaea"/>
</dbReference>
<dbReference type="PANTHER" id="PTHR30221:SF1">
    <property type="entry name" value="SMALL-CONDUCTANCE MECHANOSENSITIVE CHANNEL"/>
    <property type="match status" value="1"/>
</dbReference>
<dbReference type="Gene3D" id="1.10.287.1260">
    <property type="match status" value="1"/>
</dbReference>
<dbReference type="KEGG" id="clg:Calag_0611"/>
<dbReference type="InterPro" id="IPR045275">
    <property type="entry name" value="MscS_archaea/bacteria_type"/>
</dbReference>
<feature type="transmembrane region" description="Helical" evidence="1">
    <location>
        <begin position="68"/>
        <end position="89"/>
    </location>
</feature>
<feature type="domain" description="Mechanosensitive ion channel MscS" evidence="2">
    <location>
        <begin position="116"/>
        <end position="196"/>
    </location>
</feature>
<evidence type="ECO:0000259" key="2">
    <source>
        <dbReference type="Pfam" id="PF00924"/>
    </source>
</evidence>
<dbReference type="RefSeq" id="WP_015232266.1">
    <property type="nucleotide sequence ID" value="NC_019791.1"/>
</dbReference>
<gene>
    <name evidence="3" type="ordered locus">Calag_0611</name>
</gene>
<dbReference type="STRING" id="1056495.Calag_0611"/>
<dbReference type="GO" id="GO:0008381">
    <property type="term" value="F:mechanosensitive monoatomic ion channel activity"/>
    <property type="evidence" value="ECO:0007669"/>
    <property type="project" value="InterPro"/>
</dbReference>
<keyword evidence="1" id="KW-0812">Transmembrane</keyword>
<proteinExistence type="predicted"/>
<keyword evidence="1" id="KW-1133">Transmembrane helix</keyword>
<reference evidence="4" key="1">
    <citation type="submission" date="2012-03" db="EMBL/GenBank/DDBJ databases">
        <title>Complete genome of Caldisphaera lagunensis DSM 15908.</title>
        <authorList>
            <person name="Lucas S."/>
            <person name="Copeland A."/>
            <person name="Lapidus A."/>
            <person name="Glavina del Rio T."/>
            <person name="Dalin E."/>
            <person name="Tice H."/>
            <person name="Bruce D."/>
            <person name="Goodwin L."/>
            <person name="Pitluck S."/>
            <person name="Peters L."/>
            <person name="Mikhailova N."/>
            <person name="Teshima H."/>
            <person name="Kyrpides N."/>
            <person name="Mavromatis K."/>
            <person name="Ivanova N."/>
            <person name="Brettin T."/>
            <person name="Detter J.C."/>
            <person name="Han C."/>
            <person name="Larimer F."/>
            <person name="Land M."/>
            <person name="Hauser L."/>
            <person name="Markowitz V."/>
            <person name="Cheng J.-F."/>
            <person name="Hugenholtz P."/>
            <person name="Woyke T."/>
            <person name="Wu D."/>
            <person name="Spring S."/>
            <person name="Schroeder M."/>
            <person name="Brambilla E."/>
            <person name="Klenk H.-P."/>
            <person name="Eisen J.A."/>
        </authorList>
    </citation>
    <scope>NUCLEOTIDE SEQUENCE [LARGE SCALE GENOMIC DNA]</scope>
    <source>
        <strain evidence="4">DSM 15908 / JCM 11604 / IC-154</strain>
    </source>
</reference>
<feature type="transmembrane region" description="Helical" evidence="1">
    <location>
        <begin position="7"/>
        <end position="26"/>
    </location>
</feature>
<dbReference type="GO" id="GO:0016020">
    <property type="term" value="C:membrane"/>
    <property type="evidence" value="ECO:0007669"/>
    <property type="project" value="InterPro"/>
</dbReference>
<organism evidence="3 4">
    <name type="scientific">Caldisphaera lagunensis (strain DSM 15908 / JCM 11604 / ANMR 0165 / IC-154)</name>
    <dbReference type="NCBI Taxonomy" id="1056495"/>
    <lineage>
        <taxon>Archaea</taxon>
        <taxon>Thermoproteota</taxon>
        <taxon>Thermoprotei</taxon>
        <taxon>Acidilobales</taxon>
        <taxon>Caldisphaeraceae</taxon>
        <taxon>Caldisphaera</taxon>
    </lineage>
</organism>
<dbReference type="PANTHER" id="PTHR30221">
    <property type="entry name" value="SMALL-CONDUCTANCE MECHANOSENSITIVE CHANNEL"/>
    <property type="match status" value="1"/>
</dbReference>
<keyword evidence="1" id="KW-0472">Membrane</keyword>
<accession>L0A901</accession>
<evidence type="ECO:0000313" key="3">
    <source>
        <dbReference type="EMBL" id="AFZ70368.1"/>
    </source>
</evidence>
<feature type="transmembrane region" description="Helical" evidence="1">
    <location>
        <begin position="38"/>
        <end position="56"/>
    </location>
</feature>
<dbReference type="OrthoDB" id="31543at2157"/>
<dbReference type="InterPro" id="IPR006685">
    <property type="entry name" value="MscS_channel_2nd"/>
</dbReference>
<dbReference type="EMBL" id="CP003378">
    <property type="protein sequence ID" value="AFZ70368.1"/>
    <property type="molecule type" value="Genomic_DNA"/>
</dbReference>
<evidence type="ECO:0000313" key="4">
    <source>
        <dbReference type="Proteomes" id="UP000010469"/>
    </source>
</evidence>
<dbReference type="GeneID" id="14211871"/>
<dbReference type="Proteomes" id="UP000010469">
    <property type="component" value="Chromosome"/>
</dbReference>